<proteinExistence type="predicted"/>
<protein>
    <submittedName>
        <fullName evidence="1">Uncharacterized protein</fullName>
    </submittedName>
</protein>
<accession>A0ABY0VTW8</accession>
<dbReference type="RefSeq" id="WP_083377289.1">
    <property type="nucleotide sequence ID" value="NZ_LT629796.1"/>
</dbReference>
<organism evidence="1 2">
    <name type="scientific">Pseudomonas mandelii</name>
    <dbReference type="NCBI Taxonomy" id="75612"/>
    <lineage>
        <taxon>Bacteria</taxon>
        <taxon>Pseudomonadati</taxon>
        <taxon>Pseudomonadota</taxon>
        <taxon>Gammaproteobacteria</taxon>
        <taxon>Pseudomonadales</taxon>
        <taxon>Pseudomonadaceae</taxon>
        <taxon>Pseudomonas</taxon>
    </lineage>
</organism>
<dbReference type="EMBL" id="LT629796">
    <property type="protein sequence ID" value="SDU55506.1"/>
    <property type="molecule type" value="Genomic_DNA"/>
</dbReference>
<keyword evidence="2" id="KW-1185">Reference proteome</keyword>
<reference evidence="1 2" key="1">
    <citation type="submission" date="2016-10" db="EMBL/GenBank/DDBJ databases">
        <authorList>
            <person name="Varghese N."/>
            <person name="Submissions S."/>
        </authorList>
    </citation>
    <scope>NUCLEOTIDE SEQUENCE [LARGE SCALE GENOMIC DNA]</scope>
    <source>
        <strain evidence="1 2">LMG 21607</strain>
    </source>
</reference>
<name>A0ABY0VTW8_9PSED</name>
<sequence length="204" mass="22920">MTTETKRELIDRSICNIFRLLNDIINHPGSYAEDQQVIIALRSQGRLCSLAFEFTINKERLTINPISLNTLKKRLTASAPPNNFECLNQLRNHAQITLSRYGKEKPRPPKRSLAALLDQVSNLKSSISSLQAVNMVLLQVLEVNRRDLLTISDTANASLRQKRIDDALSRMISILGLNPPPFSQLKTVSPTSPLKLASDYEANR</sequence>
<gene>
    <name evidence="1" type="ORF">SAMN04489801_4352</name>
</gene>
<dbReference type="GeneID" id="46431353"/>
<evidence type="ECO:0000313" key="1">
    <source>
        <dbReference type="EMBL" id="SDU55506.1"/>
    </source>
</evidence>
<dbReference type="Proteomes" id="UP000182476">
    <property type="component" value="Chromosome I"/>
</dbReference>
<evidence type="ECO:0000313" key="2">
    <source>
        <dbReference type="Proteomes" id="UP000182476"/>
    </source>
</evidence>